<proteinExistence type="inferred from homology"/>
<dbReference type="PANTHER" id="PTHR32039">
    <property type="entry name" value="MAGNESIUM-CHELATASE SUBUNIT CHLI"/>
    <property type="match status" value="1"/>
</dbReference>
<dbReference type="InterPro" id="IPR003593">
    <property type="entry name" value="AAA+_ATPase"/>
</dbReference>
<dbReference type="SMART" id="SM00382">
    <property type="entry name" value="AAA"/>
    <property type="match status" value="1"/>
</dbReference>
<evidence type="ECO:0000259" key="2">
    <source>
        <dbReference type="SMART" id="SM00382"/>
    </source>
</evidence>
<dbReference type="AlphaFoldDB" id="R4KKL7"/>
<dbReference type="RefSeq" id="WP_006521853.1">
    <property type="nucleotide sequence ID" value="NC_021184.1"/>
</dbReference>
<dbReference type="InterPro" id="IPR014721">
    <property type="entry name" value="Ribsml_uS5_D2-typ_fold_subgr"/>
</dbReference>
<dbReference type="OrthoDB" id="9813147at2"/>
<dbReference type="Gene3D" id="3.30.230.10">
    <property type="match status" value="1"/>
</dbReference>
<dbReference type="InterPro" id="IPR000523">
    <property type="entry name" value="Mg_chelatse_chII-like_cat_dom"/>
</dbReference>
<gene>
    <name evidence="3" type="ORF">Desgi_2718</name>
</gene>
<keyword evidence="4" id="KW-1185">Reference proteome</keyword>
<sequence length="513" mass="56237">MLTIVRSLALNGLEGYIVRVEVDVSRGLPGFDIVGLPDAAVREAKDRVRAAIKNAGFEFPAKRITVNLAPADLKKEGPVYDLAISLGILSSTEQIAPGLVNDYMFLGELSLDGSIRGLNGILPRVSLLPCDGYDQVVVPAENADEAALIQGIKVYPAANLVHLIRHLKGEDIINPHMVDAHKFWTSRSITGDMSEVRGQLAVKRGLEVAAAGGHNILMLGAPGSGKTMLARRLPGILPGLSLDEALEITNLYSLAGLLQSNQPLITERPFRSPHHNTSMSALVGGGKYPRPGEISLAHLGVLFLDEVAEFKRDVLEALRQPLEDGVVTISRVHSSVTYPAKIMLIAAMNPCPCGFLGDAEKECSCTPLQVQRYLNRLSGPLLDRFDIQIDVPCITFNDLENSPPGESSEIIRQRVQMAREMQTARFGKEMCNADMSPAQLKKHCLLNKESMELLRAAFNRLKLSARAHNKIIKVARTLADLAGCAQIQIEHVAEAIQYRGMEMKYRETRCWYR</sequence>
<protein>
    <submittedName>
        <fullName evidence="3">Mg chelatase-related protein</fullName>
    </submittedName>
</protein>
<dbReference type="InterPro" id="IPR020568">
    <property type="entry name" value="Ribosomal_Su5_D2-typ_SF"/>
</dbReference>
<dbReference type="EMBL" id="CP003273">
    <property type="protein sequence ID" value="AGL02122.1"/>
    <property type="molecule type" value="Genomic_DNA"/>
</dbReference>
<accession>R4KKL7</accession>
<dbReference type="SUPFAM" id="SSF52540">
    <property type="entry name" value="P-loop containing nucleoside triphosphate hydrolases"/>
    <property type="match status" value="1"/>
</dbReference>
<organism evidence="3 4">
    <name type="scientific">Desulfoscipio gibsoniae DSM 7213</name>
    <dbReference type="NCBI Taxonomy" id="767817"/>
    <lineage>
        <taxon>Bacteria</taxon>
        <taxon>Bacillati</taxon>
        <taxon>Bacillota</taxon>
        <taxon>Clostridia</taxon>
        <taxon>Eubacteriales</taxon>
        <taxon>Desulfallaceae</taxon>
        <taxon>Desulfoscipio</taxon>
    </lineage>
</organism>
<dbReference type="PANTHER" id="PTHR32039:SF7">
    <property type="entry name" value="COMPETENCE PROTEIN COMM"/>
    <property type="match status" value="1"/>
</dbReference>
<comment type="similarity">
    <text evidence="1">Belongs to the Mg-chelatase subunits D/I family. ComM subfamily.</text>
</comment>
<dbReference type="Gene3D" id="3.40.50.300">
    <property type="entry name" value="P-loop containing nucleotide triphosphate hydrolases"/>
    <property type="match status" value="1"/>
</dbReference>
<name>R4KKL7_9FIRM</name>
<evidence type="ECO:0000313" key="3">
    <source>
        <dbReference type="EMBL" id="AGL02122.1"/>
    </source>
</evidence>
<evidence type="ECO:0000256" key="1">
    <source>
        <dbReference type="ARBA" id="ARBA00006354"/>
    </source>
</evidence>
<dbReference type="KEGG" id="dgi:Desgi_2718"/>
<dbReference type="InterPro" id="IPR025158">
    <property type="entry name" value="Mg_chelat-rel_C"/>
</dbReference>
<dbReference type="Pfam" id="PF13335">
    <property type="entry name" value="Mg_chelatase_C"/>
    <property type="match status" value="1"/>
</dbReference>
<feature type="domain" description="AAA+ ATPase" evidence="2">
    <location>
        <begin position="212"/>
        <end position="374"/>
    </location>
</feature>
<dbReference type="HOGENOM" id="CLU_026145_1_0_9"/>
<evidence type="ECO:0000313" key="4">
    <source>
        <dbReference type="Proteomes" id="UP000013520"/>
    </source>
</evidence>
<dbReference type="Pfam" id="PF13541">
    <property type="entry name" value="ChlI"/>
    <property type="match status" value="1"/>
</dbReference>
<dbReference type="NCBIfam" id="TIGR00368">
    <property type="entry name" value="YifB family Mg chelatase-like AAA ATPase"/>
    <property type="match status" value="1"/>
</dbReference>
<dbReference type="InterPro" id="IPR045006">
    <property type="entry name" value="CHLI-like"/>
</dbReference>
<reference evidence="3 4" key="1">
    <citation type="submission" date="2012-01" db="EMBL/GenBank/DDBJ databases">
        <title>Complete sequence of Desulfotomaculum gibsoniae DSM 7213.</title>
        <authorList>
            <consortium name="US DOE Joint Genome Institute"/>
            <person name="Lucas S."/>
            <person name="Han J."/>
            <person name="Lapidus A."/>
            <person name="Cheng J.-F."/>
            <person name="Goodwin L."/>
            <person name="Pitluck S."/>
            <person name="Peters L."/>
            <person name="Ovchinnikova G."/>
            <person name="Teshima H."/>
            <person name="Detter J.C."/>
            <person name="Han C."/>
            <person name="Tapia R."/>
            <person name="Land M."/>
            <person name="Hauser L."/>
            <person name="Kyrpides N."/>
            <person name="Ivanova N."/>
            <person name="Pagani I."/>
            <person name="Parshina S."/>
            <person name="Plugge C."/>
            <person name="Muyzer G."/>
            <person name="Kuever J."/>
            <person name="Ivanova A."/>
            <person name="Nazina T."/>
            <person name="Klenk H.-P."/>
            <person name="Brambilla E."/>
            <person name="Spring S."/>
            <person name="Stams A.F."/>
            <person name="Woyke T."/>
        </authorList>
    </citation>
    <scope>NUCLEOTIDE SEQUENCE [LARGE SCALE GENOMIC DNA]</scope>
    <source>
        <strain evidence="3 4">DSM 7213</strain>
    </source>
</reference>
<dbReference type="InterPro" id="IPR027417">
    <property type="entry name" value="P-loop_NTPase"/>
</dbReference>
<dbReference type="eggNOG" id="COG0606">
    <property type="taxonomic scope" value="Bacteria"/>
</dbReference>
<dbReference type="STRING" id="767817.Desgi_2718"/>
<dbReference type="SUPFAM" id="SSF54211">
    <property type="entry name" value="Ribosomal protein S5 domain 2-like"/>
    <property type="match status" value="1"/>
</dbReference>
<dbReference type="Proteomes" id="UP000013520">
    <property type="component" value="Chromosome"/>
</dbReference>
<dbReference type="Pfam" id="PF01078">
    <property type="entry name" value="Mg_chelatase"/>
    <property type="match status" value="1"/>
</dbReference>
<dbReference type="InterPro" id="IPR004482">
    <property type="entry name" value="Mg_chelat-rel"/>
</dbReference>
<dbReference type="GO" id="GO:0005524">
    <property type="term" value="F:ATP binding"/>
    <property type="evidence" value="ECO:0007669"/>
    <property type="project" value="InterPro"/>
</dbReference>